<dbReference type="PANTHER" id="PTHR33546">
    <property type="entry name" value="LARGE, MULTIFUNCTIONAL SECRETED PROTEIN-RELATED"/>
    <property type="match status" value="1"/>
</dbReference>
<dbReference type="EMBL" id="FOIJ01000010">
    <property type="protein sequence ID" value="SEU21493.1"/>
    <property type="molecule type" value="Genomic_DNA"/>
</dbReference>
<dbReference type="AlphaFoldDB" id="A0A1I0KB80"/>
<proteinExistence type="predicted"/>
<dbReference type="InterPro" id="IPR011041">
    <property type="entry name" value="Quinoprot_gluc/sorb_DH_b-prop"/>
</dbReference>
<feature type="chain" id="PRO_5011577352" evidence="2">
    <location>
        <begin position="29"/>
        <end position="479"/>
    </location>
</feature>
<evidence type="ECO:0000256" key="2">
    <source>
        <dbReference type="SAM" id="SignalP"/>
    </source>
</evidence>
<evidence type="ECO:0000313" key="4">
    <source>
        <dbReference type="EMBL" id="SEU21493.1"/>
    </source>
</evidence>
<dbReference type="RefSeq" id="WP_245767625.1">
    <property type="nucleotide sequence ID" value="NZ_FOIJ01000010.1"/>
</dbReference>
<dbReference type="Pfam" id="PF22807">
    <property type="entry name" value="TrAA12"/>
    <property type="match status" value="1"/>
</dbReference>
<protein>
    <submittedName>
        <fullName evidence="4">Glucose/arabinose dehydrogenase, beta-propeller fold</fullName>
    </submittedName>
</protein>
<feature type="domain" description="Pyrroloquinoline quinone-dependent pyranose dehydrogenase beta-propeller" evidence="3">
    <location>
        <begin position="99"/>
        <end position="478"/>
    </location>
</feature>
<keyword evidence="2" id="KW-0732">Signal</keyword>
<feature type="region of interest" description="Disordered" evidence="1">
    <location>
        <begin position="28"/>
        <end position="80"/>
    </location>
</feature>
<keyword evidence="5" id="KW-1185">Reference proteome</keyword>
<dbReference type="PANTHER" id="PTHR33546:SF1">
    <property type="entry name" value="LARGE, MULTIFUNCTIONAL SECRETED PROTEIN"/>
    <property type="match status" value="1"/>
</dbReference>
<accession>A0A1I0KB80</accession>
<evidence type="ECO:0000313" key="5">
    <source>
        <dbReference type="Proteomes" id="UP000199181"/>
    </source>
</evidence>
<dbReference type="InterPro" id="IPR054539">
    <property type="entry name" value="Beta-prop_PDH"/>
</dbReference>
<gene>
    <name evidence="4" type="ORF">SAMN05443639_11010</name>
</gene>
<dbReference type="Proteomes" id="UP000199181">
    <property type="component" value="Unassembled WGS sequence"/>
</dbReference>
<evidence type="ECO:0000259" key="3">
    <source>
        <dbReference type="Pfam" id="PF22807"/>
    </source>
</evidence>
<dbReference type="PROSITE" id="PS51257">
    <property type="entry name" value="PROKAR_LIPOPROTEIN"/>
    <property type="match status" value="1"/>
</dbReference>
<name>A0A1I0KB80_9BACT</name>
<dbReference type="SUPFAM" id="SSF50952">
    <property type="entry name" value="Soluble quinoprotein glucose dehydrogenase"/>
    <property type="match status" value="1"/>
</dbReference>
<organism evidence="4 5">
    <name type="scientific">Stigmatella erecta</name>
    <dbReference type="NCBI Taxonomy" id="83460"/>
    <lineage>
        <taxon>Bacteria</taxon>
        <taxon>Pseudomonadati</taxon>
        <taxon>Myxococcota</taxon>
        <taxon>Myxococcia</taxon>
        <taxon>Myxococcales</taxon>
        <taxon>Cystobacterineae</taxon>
        <taxon>Archangiaceae</taxon>
        <taxon>Stigmatella</taxon>
    </lineage>
</organism>
<feature type="signal peptide" evidence="2">
    <location>
        <begin position="1"/>
        <end position="28"/>
    </location>
</feature>
<evidence type="ECO:0000256" key="1">
    <source>
        <dbReference type="SAM" id="MobiDB-lite"/>
    </source>
</evidence>
<dbReference type="InterPro" id="IPR011042">
    <property type="entry name" value="6-blade_b-propeller_TolB-like"/>
</dbReference>
<dbReference type="Gene3D" id="2.120.10.30">
    <property type="entry name" value="TolB, C-terminal domain"/>
    <property type="match status" value="1"/>
</dbReference>
<feature type="compositionally biased region" description="Low complexity" evidence="1">
    <location>
        <begin position="47"/>
        <end position="66"/>
    </location>
</feature>
<reference evidence="5" key="1">
    <citation type="submission" date="2016-10" db="EMBL/GenBank/DDBJ databases">
        <authorList>
            <person name="Varghese N."/>
            <person name="Submissions S."/>
        </authorList>
    </citation>
    <scope>NUCLEOTIDE SEQUENCE [LARGE SCALE GENOMIC DNA]</scope>
    <source>
        <strain evidence="5">DSM 16858</strain>
    </source>
</reference>
<sequence length="479" mass="51308">MKWLASVPGMRHWLLSLSVLLWMSSACRSSPEPAQDGGTGGPPPETPDAGPSPEDGGSLPPEDGGVPPVPPPEASVNVPVTVPEGLNTYPFNTPRTLTVPPGFSISVFARVPDARFIALAPNGDVLVSQPDSQGVVKLLRPRAGQTPEVFDWATGLRRPHDIVFHTREGTTWVYVSETNRVTRSVWTPGETSRAQASVLVAGLPDSSSDELQGKYGHELKNIAVDSAGRLYVSIASTCNVCISDTQSTPQRATVYRYAPDGTGGQLFASGLRNAEGLAFEPGTDTLWVTVNARDNIPYPHDDGTGKYGQVLTEYVDNHPPESLTRAREGGRYGWPFCNPNPDTASGMKQMPYDRDYNQNRTGSVDCAQMDRVDQGIQAHSAPLGLAFLSGTAFPAPYTPGLAVAYHGSWNHTGGVGYQVAHFGWDAATRQPTGERALVKGWLGADKKVWGRPVDVAVLPDGGLLISDDKAGALYLLRKD</sequence>